<evidence type="ECO:0000313" key="3">
    <source>
        <dbReference type="EMBL" id="GEP04330.1"/>
    </source>
</evidence>
<dbReference type="EMBL" id="BJZU01000043">
    <property type="protein sequence ID" value="GEP04330.1"/>
    <property type="molecule type" value="Genomic_DNA"/>
</dbReference>
<dbReference type="PANTHER" id="PTHR43003">
    <property type="entry name" value="DNA-3-METHYLADENINE GLYCOSYLASE"/>
    <property type="match status" value="1"/>
</dbReference>
<evidence type="ECO:0000313" key="4">
    <source>
        <dbReference type="EMBL" id="GLS67151.1"/>
    </source>
</evidence>
<dbReference type="AlphaFoldDB" id="A0A512J319"/>
<reference evidence="4" key="4">
    <citation type="submission" date="2023-01" db="EMBL/GenBank/DDBJ databases">
        <title>Draft genome sequence of Methylobacterium oxalidis strain NBRC 107715.</title>
        <authorList>
            <person name="Sun Q."/>
            <person name="Mori K."/>
        </authorList>
    </citation>
    <scope>NUCLEOTIDE SEQUENCE</scope>
    <source>
        <strain evidence="4">NBRC 107715</strain>
    </source>
</reference>
<evidence type="ECO:0000256" key="2">
    <source>
        <dbReference type="ARBA" id="ARBA00023204"/>
    </source>
</evidence>
<keyword evidence="2" id="KW-0234">DNA repair</keyword>
<reference evidence="3 5" key="3">
    <citation type="submission" date="2019-07" db="EMBL/GenBank/DDBJ databases">
        <title>Whole genome shotgun sequence of Methylobacterium oxalidis NBRC 107715.</title>
        <authorList>
            <person name="Hosoyama A."/>
            <person name="Uohara A."/>
            <person name="Ohji S."/>
            <person name="Ichikawa N."/>
        </authorList>
    </citation>
    <scope>NUCLEOTIDE SEQUENCE [LARGE SCALE GENOMIC DNA]</scope>
    <source>
        <strain evidence="3 5">NBRC 107715</strain>
    </source>
</reference>
<dbReference type="GO" id="GO:0006307">
    <property type="term" value="P:DNA alkylation repair"/>
    <property type="evidence" value="ECO:0007669"/>
    <property type="project" value="TreeGrafter"/>
</dbReference>
<comment type="caution">
    <text evidence="3">The sequence shown here is derived from an EMBL/GenBank/DDBJ whole genome shotgun (WGS) entry which is preliminary data.</text>
</comment>
<dbReference type="Gene3D" id="1.10.1670.40">
    <property type="match status" value="1"/>
</dbReference>
<dbReference type="GO" id="GO:0008725">
    <property type="term" value="F:DNA-3-methyladenine glycosylase activity"/>
    <property type="evidence" value="ECO:0007669"/>
    <property type="project" value="TreeGrafter"/>
</dbReference>
<dbReference type="RefSeq" id="WP_147025966.1">
    <property type="nucleotide sequence ID" value="NZ_BJZU01000043.1"/>
</dbReference>
<reference evidence="6" key="2">
    <citation type="journal article" date="2019" name="Int. J. Syst. Evol. Microbiol.">
        <title>The Global Catalogue of Microorganisms (GCM) 10K type strain sequencing project: providing services to taxonomists for standard genome sequencing and annotation.</title>
        <authorList>
            <consortium name="The Broad Institute Genomics Platform"/>
            <consortium name="The Broad Institute Genome Sequencing Center for Infectious Disease"/>
            <person name="Wu L."/>
            <person name="Ma J."/>
        </authorList>
    </citation>
    <scope>NUCLEOTIDE SEQUENCE [LARGE SCALE GENOMIC DNA]</scope>
    <source>
        <strain evidence="6">NBRC 107715</strain>
    </source>
</reference>
<evidence type="ECO:0000256" key="1">
    <source>
        <dbReference type="ARBA" id="ARBA00022763"/>
    </source>
</evidence>
<dbReference type="GO" id="GO:0032131">
    <property type="term" value="F:alkylated DNA binding"/>
    <property type="evidence" value="ECO:0007669"/>
    <property type="project" value="TreeGrafter"/>
</dbReference>
<sequence length="205" mass="21992">MLDPDVYDHLRQVAATESEPLLAAIERVGPIGIPAPAHARVADRLFVEVVNQQLSTRAAAAIWARVEAAAAGQALAPRDLFVPGHEERLRACGLSRNKVRALQAIREAEEAGSLTDDLAAMPHGARSAILCGIRGVGQWTADMVGIFHYLDPDIWPAGDVAAVGSLRRLTGCTDTVALAAAFAPYRSILARYAWRIRDVQETPVA</sequence>
<evidence type="ECO:0000313" key="6">
    <source>
        <dbReference type="Proteomes" id="UP001156856"/>
    </source>
</evidence>
<organism evidence="3 5">
    <name type="scientific">Methylobacterium oxalidis</name>
    <dbReference type="NCBI Taxonomy" id="944322"/>
    <lineage>
        <taxon>Bacteria</taxon>
        <taxon>Pseudomonadati</taxon>
        <taxon>Pseudomonadota</taxon>
        <taxon>Alphaproteobacteria</taxon>
        <taxon>Hyphomicrobiales</taxon>
        <taxon>Methylobacteriaceae</taxon>
        <taxon>Methylobacterium</taxon>
    </lineage>
</organism>
<dbReference type="Gene3D" id="1.10.340.30">
    <property type="entry name" value="Hypothetical protein, domain 2"/>
    <property type="match status" value="1"/>
</dbReference>
<dbReference type="Proteomes" id="UP001156856">
    <property type="component" value="Unassembled WGS sequence"/>
</dbReference>
<gene>
    <name evidence="4" type="ORF">GCM10007888_55340</name>
    <name evidence="3" type="ORF">MOX02_23680</name>
</gene>
<keyword evidence="1" id="KW-0227">DNA damage</keyword>
<dbReference type="SUPFAM" id="SSF48150">
    <property type="entry name" value="DNA-glycosylase"/>
    <property type="match status" value="1"/>
</dbReference>
<dbReference type="InterPro" id="IPR051912">
    <property type="entry name" value="Alkylbase_DNA_Glycosylase/TA"/>
</dbReference>
<dbReference type="PANTHER" id="PTHR43003:SF5">
    <property type="entry name" value="DNA-3-METHYLADENINE GLYCOSYLASE"/>
    <property type="match status" value="1"/>
</dbReference>
<protein>
    <submittedName>
        <fullName evidence="3">DNA-3-methyladenine glycosylase II</fullName>
    </submittedName>
</protein>
<proteinExistence type="predicted"/>
<dbReference type="InterPro" id="IPR011257">
    <property type="entry name" value="DNA_glycosylase"/>
</dbReference>
<dbReference type="GO" id="GO:0006285">
    <property type="term" value="P:base-excision repair, AP site formation"/>
    <property type="evidence" value="ECO:0007669"/>
    <property type="project" value="TreeGrafter"/>
</dbReference>
<dbReference type="Proteomes" id="UP000321960">
    <property type="component" value="Unassembled WGS sequence"/>
</dbReference>
<keyword evidence="6" id="KW-1185">Reference proteome</keyword>
<evidence type="ECO:0000313" key="5">
    <source>
        <dbReference type="Proteomes" id="UP000321960"/>
    </source>
</evidence>
<dbReference type="GO" id="GO:0032993">
    <property type="term" value="C:protein-DNA complex"/>
    <property type="evidence" value="ECO:0007669"/>
    <property type="project" value="TreeGrafter"/>
</dbReference>
<dbReference type="OrthoDB" id="9785929at2"/>
<dbReference type="EMBL" id="BSPK01000111">
    <property type="protein sequence ID" value="GLS67151.1"/>
    <property type="molecule type" value="Genomic_DNA"/>
</dbReference>
<name>A0A512J319_9HYPH</name>
<reference evidence="4" key="1">
    <citation type="journal article" date="2014" name="Int. J. Syst. Evol. Microbiol.">
        <title>Complete genome of a new Firmicutes species belonging to the dominant human colonic microbiota ('Ruminococcus bicirculans') reveals two chromosomes and a selective capacity to utilize plant glucans.</title>
        <authorList>
            <consortium name="NISC Comparative Sequencing Program"/>
            <person name="Wegmann U."/>
            <person name="Louis P."/>
            <person name="Goesmann A."/>
            <person name="Henrissat B."/>
            <person name="Duncan S.H."/>
            <person name="Flint H.J."/>
        </authorList>
    </citation>
    <scope>NUCLEOTIDE SEQUENCE</scope>
    <source>
        <strain evidence="4">NBRC 107715</strain>
    </source>
</reference>
<accession>A0A512J319</accession>
<dbReference type="GO" id="GO:0043916">
    <property type="term" value="F:DNA-7-methylguanine glycosylase activity"/>
    <property type="evidence" value="ECO:0007669"/>
    <property type="project" value="TreeGrafter"/>
</dbReference>